<dbReference type="HOGENOM" id="CLU_025005_3_1_1"/>
<organism evidence="1 2">
    <name type="scientific">Uncinocarpus reesii (strain UAMH 1704)</name>
    <dbReference type="NCBI Taxonomy" id="336963"/>
    <lineage>
        <taxon>Eukaryota</taxon>
        <taxon>Fungi</taxon>
        <taxon>Dikarya</taxon>
        <taxon>Ascomycota</taxon>
        <taxon>Pezizomycotina</taxon>
        <taxon>Eurotiomycetes</taxon>
        <taxon>Eurotiomycetidae</taxon>
        <taxon>Onygenales</taxon>
        <taxon>Onygenaceae</taxon>
        <taxon>Uncinocarpus</taxon>
    </lineage>
</organism>
<name>C4JPP4_UNCRE</name>
<dbReference type="OMA" id="NGMTHIF"/>
<protein>
    <recommendedName>
        <fullName evidence="3">Aminoglycoside phosphotransferase domain-containing protein</fullName>
    </recommendedName>
</protein>
<proteinExistence type="predicted"/>
<dbReference type="InterPro" id="IPR011009">
    <property type="entry name" value="Kinase-like_dom_sf"/>
</dbReference>
<accession>C4JPP4</accession>
<dbReference type="PANTHER" id="PTHR21310:SF37">
    <property type="entry name" value="AMINOGLYCOSIDE PHOSPHOTRANSFERASE DOMAIN-CONTAINING PROTEIN"/>
    <property type="match status" value="1"/>
</dbReference>
<evidence type="ECO:0008006" key="3">
    <source>
        <dbReference type="Google" id="ProtNLM"/>
    </source>
</evidence>
<sequence>MSSTRSVAKELPLLLQTVDLQTALEDDENMLQKLTYPGLRDDFMHYLFARRSDIEAIVARHLGLCTGSCQVAEEGWLHGSFNLCIPVNIRDPHYAARRVLFRIPLPYKTGEMKYPGNSEEKLRCEVATYVWMQQNCPTVPIPNLLGFGFADGLGFSPLPAAPFVHRMFWYARCILLSIFCRSLPCAYVKQTLPKLGHGYMILEYVEEASASMLSKTWSDFRHDDTRRANLFRDMSRINLTLACQPLPHIGSLRIDDQGFLHLSNRPLTLRLQHLENEGIPTHIGRDQVYFTSESYVLDLLACYDNKLRYQPNSVLDKFDGCAQMAAITVMRATHPHYLQRGLRRGPFILTLTDLHQSNIFVDQDWNIKYIIDLEWACSQPVDMLRAPYWLTDRPVDSLLPDDGLEEFSKTHNEFLEIFEQEEKAIRKAESHRLLFCHSLAGIIRNGLENGSFWFFYALENPKGLFSLFFYHLMPRYGDSTNPNFYDVMSAYWDVNAANVVERKLKDKEDYEANLRKAFTGDDP</sequence>
<dbReference type="GeneID" id="8439646"/>
<dbReference type="eggNOG" id="ENOG502QQYZ">
    <property type="taxonomic scope" value="Eukaryota"/>
</dbReference>
<evidence type="ECO:0000313" key="1">
    <source>
        <dbReference type="EMBL" id="EEP78370.1"/>
    </source>
</evidence>
<gene>
    <name evidence="1" type="ORF">UREG_03216</name>
</gene>
<dbReference type="VEuPathDB" id="FungiDB:UREG_03216"/>
<dbReference type="EMBL" id="CH476616">
    <property type="protein sequence ID" value="EEP78370.1"/>
    <property type="molecule type" value="Genomic_DNA"/>
</dbReference>
<dbReference type="PANTHER" id="PTHR21310">
    <property type="entry name" value="AMINOGLYCOSIDE PHOSPHOTRANSFERASE-RELATED-RELATED"/>
    <property type="match status" value="1"/>
</dbReference>
<evidence type="ECO:0000313" key="2">
    <source>
        <dbReference type="Proteomes" id="UP000002058"/>
    </source>
</evidence>
<dbReference type="InterPro" id="IPR051678">
    <property type="entry name" value="AGP_Transferase"/>
</dbReference>
<dbReference type="SUPFAM" id="SSF56112">
    <property type="entry name" value="Protein kinase-like (PK-like)"/>
    <property type="match status" value="1"/>
</dbReference>
<dbReference type="Proteomes" id="UP000002058">
    <property type="component" value="Unassembled WGS sequence"/>
</dbReference>
<reference evidence="2" key="1">
    <citation type="journal article" date="2009" name="Genome Res.">
        <title>Comparative genomic analyses of the human fungal pathogens Coccidioides and their relatives.</title>
        <authorList>
            <person name="Sharpton T.J."/>
            <person name="Stajich J.E."/>
            <person name="Rounsley S.D."/>
            <person name="Gardner M.J."/>
            <person name="Wortman J.R."/>
            <person name="Jordar V.S."/>
            <person name="Maiti R."/>
            <person name="Kodira C.D."/>
            <person name="Neafsey D.E."/>
            <person name="Zeng Q."/>
            <person name="Hung C.-Y."/>
            <person name="McMahan C."/>
            <person name="Muszewska A."/>
            <person name="Grynberg M."/>
            <person name="Mandel M.A."/>
            <person name="Kellner E.M."/>
            <person name="Barker B.M."/>
            <person name="Galgiani J.N."/>
            <person name="Orbach M.J."/>
            <person name="Kirkland T.N."/>
            <person name="Cole G.T."/>
            <person name="Henn M.R."/>
            <person name="Birren B.W."/>
            <person name="Taylor J.W."/>
        </authorList>
    </citation>
    <scope>NUCLEOTIDE SEQUENCE [LARGE SCALE GENOMIC DNA]</scope>
    <source>
        <strain evidence="2">UAMH 1704</strain>
    </source>
</reference>
<dbReference type="KEGG" id="ure:UREG_03216"/>
<dbReference type="AlphaFoldDB" id="C4JPP4"/>
<keyword evidence="2" id="KW-1185">Reference proteome</keyword>
<dbReference type="InParanoid" id="C4JPP4"/>
<dbReference type="RefSeq" id="XP_002543699.1">
    <property type="nucleotide sequence ID" value="XM_002543653.1"/>
</dbReference>
<dbReference type="OrthoDB" id="4193134at2759"/>